<dbReference type="KEGG" id="sfa:Sfla_1318"/>
<gene>
    <name evidence="1" type="ordered locus">Sfla_1318</name>
</gene>
<reference evidence="1 2" key="1">
    <citation type="submission" date="2011-01" db="EMBL/GenBank/DDBJ databases">
        <title>Complete sequence of chromosome of Streptomyces flavogriseus ATCC 33331.</title>
        <authorList>
            <consortium name="US DOE Joint Genome Institute"/>
            <person name="Lucas S."/>
            <person name="Copeland A."/>
            <person name="Lapidus A."/>
            <person name="Cheng J.-F."/>
            <person name="Goodwin L."/>
            <person name="Pitluck S."/>
            <person name="Davenport K."/>
            <person name="Detter J.C."/>
            <person name="Han C."/>
            <person name="Tapia R."/>
            <person name="Land M."/>
            <person name="Hauser L."/>
            <person name="Kyrpides N."/>
            <person name="Ivanova N."/>
            <person name="Ovchinnikova G."/>
            <person name="Pagani I."/>
            <person name="Brumm P."/>
            <person name="Mead D."/>
            <person name="Woyke T."/>
        </authorList>
    </citation>
    <scope>NUCLEOTIDE SEQUENCE [LARGE SCALE GENOMIC DNA]</scope>
    <source>
        <strain evidence="2">ATCC 33331 / IAF-45CD</strain>
    </source>
</reference>
<proteinExistence type="predicted"/>
<dbReference type="EMBL" id="CP002475">
    <property type="protein sequence ID" value="ADW02760.1"/>
    <property type="molecule type" value="Genomic_DNA"/>
</dbReference>
<evidence type="ECO:0000313" key="2">
    <source>
        <dbReference type="Proteomes" id="UP000002066"/>
    </source>
</evidence>
<dbReference type="Proteomes" id="UP000002066">
    <property type="component" value="Chromosome"/>
</dbReference>
<evidence type="ECO:0000313" key="1">
    <source>
        <dbReference type="EMBL" id="ADW02760.1"/>
    </source>
</evidence>
<sequence length="57" mass="6302">MMRSAADWDTRNSGASCRKVRFVRQLEREIGAPDAAHLRAMHAGAGARARAKHRVNS</sequence>
<accession>A0A8D4BFU4</accession>
<organism evidence="1 2">
    <name type="scientific">Streptomyces pratensis (strain ATCC 33331 / IAF-45CD)</name>
    <dbReference type="NCBI Taxonomy" id="591167"/>
    <lineage>
        <taxon>Bacteria</taxon>
        <taxon>Bacillati</taxon>
        <taxon>Actinomycetota</taxon>
        <taxon>Actinomycetes</taxon>
        <taxon>Kitasatosporales</taxon>
        <taxon>Streptomycetaceae</taxon>
        <taxon>Streptomyces</taxon>
    </lineage>
</organism>
<name>A0A8D4BFU4_STRFA</name>
<dbReference type="AlphaFoldDB" id="A0A8D4BFU4"/>
<protein>
    <submittedName>
        <fullName evidence="1">Uncharacterized protein</fullName>
    </submittedName>
</protein>